<feature type="region of interest" description="Disordered" evidence="1">
    <location>
        <begin position="399"/>
        <end position="485"/>
    </location>
</feature>
<proteinExistence type="predicted"/>
<name>A0A6L5XWR3_9FIRM</name>
<feature type="region of interest" description="Disordered" evidence="1">
    <location>
        <begin position="224"/>
        <end position="261"/>
    </location>
</feature>
<organism evidence="3 4">
    <name type="scientific">Velocimicrobium porci</name>
    <dbReference type="NCBI Taxonomy" id="2606634"/>
    <lineage>
        <taxon>Bacteria</taxon>
        <taxon>Bacillati</taxon>
        <taxon>Bacillota</taxon>
        <taxon>Clostridia</taxon>
        <taxon>Lachnospirales</taxon>
        <taxon>Lachnospiraceae</taxon>
        <taxon>Velocimicrobium</taxon>
    </lineage>
</organism>
<evidence type="ECO:0000256" key="2">
    <source>
        <dbReference type="SAM" id="Phobius"/>
    </source>
</evidence>
<keyword evidence="2" id="KW-1133">Transmembrane helix</keyword>
<dbReference type="EMBL" id="VUMT01000006">
    <property type="protein sequence ID" value="MSS63280.1"/>
    <property type="molecule type" value="Genomic_DNA"/>
</dbReference>
<sequence>MAICKKCGVDVQDGQDLCEKCAKSQSNSPTFDESYLDSLLQSVIDPQLTKSDENEGNFESNLPNENIDLTLNNLNLEENGNVQSEESFGLEEEAESEKMTFSLEEEPESEEVVPAMEEKSKSEEEIPAMEKELESVETMTDLGDEDVAELNLFESSGEQSSEIENLLQNANDLDSLEPAGLEDMDLDSLESINLENESLNKMKTEELQNDLLSDSEIVEMEKENHDADDTLDDMVGNLLNDLDNTDEASLSKEETLSEPDSLEEITDLEKEAVVTSDASDPMGDVEDLLGMLADEVTQEENSTESVQDSLNDINMEDVSVSDEVFSLDGVENIEDLLSDSAQSIETIEETPDKSEIFHELDDLEENLENDILGELPSKEELKKKKGIFQKLFGNIYDAKSKKAHKKMEESEEKALQKKEEKKKKKAEKKAAKNDPAVKAEKEAQKKEKEEKKAAAKAAKEAKKKEKEEKKKQRLAEEEAEAKEDPGRINPVGASIVFVLVGAATVFVIFGSKNFSYTQSVVKANEYFASREYNEAYDEVKGITIKDKDSETYDKIMTVMYVNKQLNSYNNYYAMQMYPQALDSLLKGLKKYDEYIDTAKQLGVTSDFDYVKKQILKEIEHIFQLSEKEAYKIINSDDQETYSRKVIETAEKNMNDK</sequence>
<protein>
    <submittedName>
        <fullName evidence="3">Uncharacterized protein</fullName>
    </submittedName>
</protein>
<dbReference type="AlphaFoldDB" id="A0A6L5XWR3"/>
<dbReference type="RefSeq" id="WP_154518316.1">
    <property type="nucleotide sequence ID" value="NZ_VUMT01000006.1"/>
</dbReference>
<keyword evidence="2" id="KW-0472">Membrane</keyword>
<evidence type="ECO:0000313" key="3">
    <source>
        <dbReference type="EMBL" id="MSS63280.1"/>
    </source>
</evidence>
<gene>
    <name evidence="3" type="ORF">FYJ58_05230</name>
</gene>
<feature type="region of interest" description="Disordered" evidence="1">
    <location>
        <begin position="103"/>
        <end position="127"/>
    </location>
</feature>
<keyword evidence="4" id="KW-1185">Reference proteome</keyword>
<keyword evidence="2" id="KW-0812">Transmembrane</keyword>
<dbReference type="Proteomes" id="UP000482209">
    <property type="component" value="Unassembled WGS sequence"/>
</dbReference>
<comment type="caution">
    <text evidence="3">The sequence shown here is derived from an EMBL/GenBank/DDBJ whole genome shotgun (WGS) entry which is preliminary data.</text>
</comment>
<evidence type="ECO:0000313" key="4">
    <source>
        <dbReference type="Proteomes" id="UP000482209"/>
    </source>
</evidence>
<accession>A0A6L5XWR3</accession>
<feature type="compositionally biased region" description="Basic and acidic residues" evidence="1">
    <location>
        <begin position="406"/>
        <end position="419"/>
    </location>
</feature>
<feature type="compositionally biased region" description="Basic and acidic residues" evidence="1">
    <location>
        <begin position="428"/>
        <end position="485"/>
    </location>
</feature>
<feature type="transmembrane region" description="Helical" evidence="2">
    <location>
        <begin position="491"/>
        <end position="509"/>
    </location>
</feature>
<feature type="compositionally biased region" description="Basic and acidic residues" evidence="1">
    <location>
        <begin position="116"/>
        <end position="127"/>
    </location>
</feature>
<reference evidence="3 4" key="1">
    <citation type="submission" date="2019-08" db="EMBL/GenBank/DDBJ databases">
        <title>In-depth cultivation of the pig gut microbiome towards novel bacterial diversity and tailored functional studies.</title>
        <authorList>
            <person name="Wylensek D."/>
            <person name="Hitch T.C.A."/>
            <person name="Clavel T."/>
        </authorList>
    </citation>
    <scope>NUCLEOTIDE SEQUENCE [LARGE SCALE GENOMIC DNA]</scope>
    <source>
        <strain evidence="3 4">WCA-693-APC-MOT-I</strain>
    </source>
</reference>
<evidence type="ECO:0000256" key="1">
    <source>
        <dbReference type="SAM" id="MobiDB-lite"/>
    </source>
</evidence>